<organism evidence="1 2">
    <name type="scientific">Tepidiforma thermophila (strain KCTC 52669 / CGMCC 1.13589 / G233)</name>
    <dbReference type="NCBI Taxonomy" id="2761530"/>
    <lineage>
        <taxon>Bacteria</taxon>
        <taxon>Bacillati</taxon>
        <taxon>Chloroflexota</taxon>
        <taxon>Tepidiformia</taxon>
        <taxon>Tepidiformales</taxon>
        <taxon>Tepidiformaceae</taxon>
        <taxon>Tepidiforma</taxon>
    </lineage>
</organism>
<name>A0A2A9HGQ5_TEPT2</name>
<proteinExistence type="predicted"/>
<comment type="caution">
    <text evidence="1">The sequence shown here is derived from an EMBL/GenBank/DDBJ whole genome shotgun (WGS) entry which is preliminary data.</text>
</comment>
<accession>A0A2A9HGQ5</accession>
<dbReference type="EMBL" id="PDJQ01000001">
    <property type="protein sequence ID" value="PFG73999.1"/>
    <property type="molecule type" value="Genomic_DNA"/>
</dbReference>
<dbReference type="InterPro" id="IPR011006">
    <property type="entry name" value="CheY-like_superfamily"/>
</dbReference>
<dbReference type="SUPFAM" id="SSF52172">
    <property type="entry name" value="CheY-like"/>
    <property type="match status" value="1"/>
</dbReference>
<dbReference type="Proteomes" id="UP000223071">
    <property type="component" value="Unassembled WGS sequence"/>
</dbReference>
<gene>
    <name evidence="1" type="ORF">A9A59_1206</name>
</gene>
<protein>
    <recommendedName>
        <fullName evidence="3">Response regulatory domain-containing protein</fullName>
    </recommendedName>
</protein>
<evidence type="ECO:0008006" key="3">
    <source>
        <dbReference type="Google" id="ProtNLM"/>
    </source>
</evidence>
<keyword evidence="2" id="KW-1185">Reference proteome</keyword>
<sequence>MMVEMDWCRCCEEGSAGWELAWRPLRRYRRWLPTEPDREERVEVCEGCARWLAGLVIDARGGSGSRLFGQPGANGRHLVFDDQCAACCESPAERAYAVRWASGPAVRGELFLCTACARWLLGLARSGRTVRGMGERYLDGAYGAWPHPRLRGMRTWVRVREAGAAAVLAAATETMGLELCEAPGEADAVLVEATPAGQARALAASLGPAARKMVVLAAHGCRADVARALELGAAGWVTVPATPQQVTAALARLARGQAGGAWDPATLLPVAERPGGERPWLWMPVPGDDGWELAWLVRRFCRGYDTVTATEGGIAVVPVVPPACIGRVRERLREAVGGAAAIEVRRSGELPARRFEAAG</sequence>
<dbReference type="AlphaFoldDB" id="A0A2A9HGQ5"/>
<evidence type="ECO:0000313" key="2">
    <source>
        <dbReference type="Proteomes" id="UP000223071"/>
    </source>
</evidence>
<reference evidence="1 2" key="1">
    <citation type="submission" date="2017-09" db="EMBL/GenBank/DDBJ databases">
        <title>Sequencing the genomes of two abundant thermophiles in Great Basin hot springs: Thermocrinis jamiesonii and novel Chloroflexi Thermoflexus hugenholtzii.</title>
        <authorList>
            <person name="Hedlund B."/>
        </authorList>
    </citation>
    <scope>NUCLEOTIDE SEQUENCE [LARGE SCALE GENOMIC DNA]</scope>
    <source>
        <strain evidence="1 2">G233</strain>
    </source>
</reference>
<evidence type="ECO:0000313" key="1">
    <source>
        <dbReference type="EMBL" id="PFG73999.1"/>
    </source>
</evidence>